<dbReference type="AlphaFoldDB" id="A0A7U4QLW2"/>
<protein>
    <submittedName>
        <fullName evidence="1">PBS lyase</fullName>
    </submittedName>
</protein>
<dbReference type="SUPFAM" id="SSF48371">
    <property type="entry name" value="ARM repeat"/>
    <property type="match status" value="1"/>
</dbReference>
<sequence>MYLLIQKIPMKVPVAYIPKCPFCGEPIEPPKEVPSARILEFPRNVCKNCGAVYVYDATGHNLGAAYVEALVFACDDDWDLAWQLLPEEDYLEGRIEHYDGVTHKVIQGNFYQERYIRGVLLFIKLQEDIQEVTNEGVKKKISSLTYSSTPKRSPRFSKKLVEELVKENNLEELVNLAKEDTRVVTALQRLLYSGDEQLRWRAIKALGEVSKVIVKFKPSIVTKFLRNIIYARSDSAASSWGAIGATAEIISNNPEIYKNFIPPFVSFLIDQDSRKEVLWGIGRVAERGRPDLVKKIIPALYKLVTDEDPSIRGHAAWCLGIFKEKPAKPLLEDLLEDQHVIQIFIDGDLKKKTISELARRAIHQIEDA</sequence>
<dbReference type="GO" id="GO:0016829">
    <property type="term" value="F:lyase activity"/>
    <property type="evidence" value="ECO:0007669"/>
    <property type="project" value="UniProtKB-KW"/>
</dbReference>
<dbReference type="InterPro" id="IPR021133">
    <property type="entry name" value="HEAT_type_2"/>
</dbReference>
<evidence type="ECO:0000313" key="2">
    <source>
        <dbReference type="Proteomes" id="UP000070560"/>
    </source>
</evidence>
<dbReference type="Gene3D" id="1.25.10.10">
    <property type="entry name" value="Leucine-rich Repeat Variant"/>
    <property type="match status" value="1"/>
</dbReference>
<dbReference type="OrthoDB" id="9774367at2"/>
<keyword evidence="1" id="KW-0456">Lyase</keyword>
<name>A0A7U4QLW2_DESA2</name>
<dbReference type="EMBL" id="CP013015">
    <property type="protein sequence ID" value="AMM41738.1"/>
    <property type="molecule type" value="Genomic_DNA"/>
</dbReference>
<dbReference type="PROSITE" id="PS50077">
    <property type="entry name" value="HEAT_REPEAT"/>
    <property type="match status" value="1"/>
</dbReference>
<reference evidence="1 2" key="1">
    <citation type="submission" date="2015-10" db="EMBL/GenBank/DDBJ databases">
        <title>Candidatus Desulfofervidus auxilii, a hydrogenotrophic sulfate-reducing bacterium involved in the thermophilic anaerobic oxidation of methane.</title>
        <authorList>
            <person name="Krukenberg V."/>
            <person name="Richter M."/>
            <person name="Wegener G."/>
        </authorList>
    </citation>
    <scope>NUCLEOTIDE SEQUENCE [LARGE SCALE GENOMIC DNA]</scope>
    <source>
        <strain evidence="1 2">HS1</strain>
    </source>
</reference>
<dbReference type="Proteomes" id="UP000070560">
    <property type="component" value="Chromosome"/>
</dbReference>
<keyword evidence="2" id="KW-1185">Reference proteome</keyword>
<accession>A0A7U4QLW2</accession>
<dbReference type="KEGG" id="daw:HS1_001946"/>
<gene>
    <name evidence="1" type="ORF">HS1_001946</name>
</gene>
<proteinExistence type="predicted"/>
<dbReference type="NCBIfam" id="NF045662">
    <property type="entry name" value="DVU0298_fam"/>
    <property type="match status" value="1"/>
</dbReference>
<organism evidence="1 2">
    <name type="scientific">Desulfofervidus auxilii</name>
    <dbReference type="NCBI Taxonomy" id="1621989"/>
    <lineage>
        <taxon>Bacteria</taxon>
        <taxon>Pseudomonadati</taxon>
        <taxon>Thermodesulfobacteriota</taxon>
        <taxon>Candidatus Desulfofervidia</taxon>
        <taxon>Candidatus Desulfofervidales</taxon>
        <taxon>Candidatus Desulfofervidaceae</taxon>
        <taxon>Candidatus Desulfofervidus</taxon>
    </lineage>
</organism>
<dbReference type="InterPro" id="IPR011989">
    <property type="entry name" value="ARM-like"/>
</dbReference>
<dbReference type="Pfam" id="PF13646">
    <property type="entry name" value="HEAT_2"/>
    <property type="match status" value="1"/>
</dbReference>
<dbReference type="InterPro" id="IPR016024">
    <property type="entry name" value="ARM-type_fold"/>
</dbReference>
<dbReference type="InterPro" id="IPR054701">
    <property type="entry name" value="DVU0298-like"/>
</dbReference>
<evidence type="ECO:0000313" key="1">
    <source>
        <dbReference type="EMBL" id="AMM41738.1"/>
    </source>
</evidence>